<dbReference type="InterPro" id="IPR024079">
    <property type="entry name" value="MetalloPept_cat_dom_sf"/>
</dbReference>
<feature type="domain" description="Peptidase M12A" evidence="2">
    <location>
        <begin position="42"/>
        <end position="148"/>
    </location>
</feature>
<keyword evidence="4" id="KW-1185">Reference proteome</keyword>
<dbReference type="InParanoid" id="A0A078ATH6"/>
<dbReference type="SUPFAM" id="SSF55486">
    <property type="entry name" value="Metalloproteases ('zincins'), catalytic domain"/>
    <property type="match status" value="1"/>
</dbReference>
<dbReference type="InterPro" id="IPR001506">
    <property type="entry name" value="Peptidase_M12A"/>
</dbReference>
<evidence type="ECO:0000256" key="1">
    <source>
        <dbReference type="SAM" id="MobiDB-lite"/>
    </source>
</evidence>
<feature type="compositionally biased region" description="Polar residues" evidence="1">
    <location>
        <begin position="15"/>
        <end position="26"/>
    </location>
</feature>
<evidence type="ECO:0000313" key="3">
    <source>
        <dbReference type="EMBL" id="CDW85740.1"/>
    </source>
</evidence>
<evidence type="ECO:0000313" key="4">
    <source>
        <dbReference type="Proteomes" id="UP000039865"/>
    </source>
</evidence>
<dbReference type="GO" id="GO:0004222">
    <property type="term" value="F:metalloendopeptidase activity"/>
    <property type="evidence" value="ECO:0007669"/>
    <property type="project" value="InterPro"/>
</dbReference>
<protein>
    <submittedName>
        <fullName evidence="3">Zinc metalloproteinase nas-7</fullName>
    </submittedName>
</protein>
<gene>
    <name evidence="3" type="primary">Contig10847.g11590</name>
    <name evidence="3" type="ORF">STYLEM_14826</name>
</gene>
<dbReference type="GO" id="GO:0006508">
    <property type="term" value="P:proteolysis"/>
    <property type="evidence" value="ECO:0007669"/>
    <property type="project" value="InterPro"/>
</dbReference>
<dbReference type="EMBL" id="CCKQ01014009">
    <property type="protein sequence ID" value="CDW85740.1"/>
    <property type="molecule type" value="Genomic_DNA"/>
</dbReference>
<reference evidence="3 4" key="1">
    <citation type="submission" date="2014-06" db="EMBL/GenBank/DDBJ databases">
        <authorList>
            <person name="Swart Estienne"/>
        </authorList>
    </citation>
    <scope>NUCLEOTIDE SEQUENCE [LARGE SCALE GENOMIC DNA]</scope>
    <source>
        <strain evidence="3 4">130c</strain>
    </source>
</reference>
<name>A0A078ATH6_STYLE</name>
<dbReference type="Gene3D" id="3.40.390.10">
    <property type="entry name" value="Collagenase (Catalytic Domain)"/>
    <property type="match status" value="1"/>
</dbReference>
<organism evidence="3 4">
    <name type="scientific">Stylonychia lemnae</name>
    <name type="common">Ciliate</name>
    <dbReference type="NCBI Taxonomy" id="5949"/>
    <lineage>
        <taxon>Eukaryota</taxon>
        <taxon>Sar</taxon>
        <taxon>Alveolata</taxon>
        <taxon>Ciliophora</taxon>
        <taxon>Intramacronucleata</taxon>
        <taxon>Spirotrichea</taxon>
        <taxon>Stichotrichia</taxon>
        <taxon>Sporadotrichida</taxon>
        <taxon>Oxytrichidae</taxon>
        <taxon>Stylonychinae</taxon>
        <taxon>Stylonychia</taxon>
    </lineage>
</organism>
<dbReference type="OrthoDB" id="291007at2759"/>
<proteinExistence type="predicted"/>
<feature type="region of interest" description="Disordered" evidence="1">
    <location>
        <begin position="1"/>
        <end position="26"/>
    </location>
</feature>
<dbReference type="Proteomes" id="UP000039865">
    <property type="component" value="Unassembled WGS sequence"/>
</dbReference>
<dbReference type="AlphaFoldDB" id="A0A078ATH6"/>
<sequence>MGGCCGTGSRHSENRPNGGTNNQYQPTLKEQGFVAPGGVGGRWPGGKVYFVIQINPQNVTLYQKVQTAIQKWNQWNQPHCVFIPAVETSTYYVNFIQNDMAPPTSHVGCWKTNNQFISLPTQYQNGTPLRVACILHEMMHCAGFTHEGFDVSTLINMNGIPLGSHDQFSLMKFGHFSNGVYQATQEAQQRADNGDIFSLGDLGAILRLYTNPKKHHGVWHKPCDLRKGCTKETCYCDNCGELPNGVNCGYHGDRQGHWTCCLNEQFESDCSTHPGYWHQKCQRSDCSSRNCYCKNCGNGCQYQGNNSHWSCCNRENKMSECPKTVYRN</sequence>
<evidence type="ECO:0000259" key="2">
    <source>
        <dbReference type="Pfam" id="PF01400"/>
    </source>
</evidence>
<accession>A0A078ATH6</accession>
<dbReference type="Pfam" id="PF01400">
    <property type="entry name" value="Astacin"/>
    <property type="match status" value="1"/>
</dbReference>